<evidence type="ECO:0000313" key="15">
    <source>
        <dbReference type="Proteomes" id="UP000761574"/>
    </source>
</evidence>
<accession>A0ABQ4PNS9</accession>
<dbReference type="Pfam" id="PF00351">
    <property type="entry name" value="Biopterin_H"/>
    <property type="match status" value="1"/>
</dbReference>
<evidence type="ECO:0000256" key="7">
    <source>
        <dbReference type="ARBA" id="ARBA00022723"/>
    </source>
</evidence>
<comment type="caution">
    <text evidence="14">The sequence shown here is derived from an EMBL/GenBank/DDBJ whole genome shotgun (WGS) entry which is preliminary data.</text>
</comment>
<keyword evidence="11" id="KW-0585">Phenylalanine catabolism</keyword>
<keyword evidence="9" id="KW-0408">Iron</keyword>
<proteinExistence type="inferred from homology"/>
<name>A0ABQ4PNS9_9GAMM</name>
<organism evidence="14 15">
    <name type="scientific">Shewanella algidipiscicola</name>
    <dbReference type="NCBI Taxonomy" id="614070"/>
    <lineage>
        <taxon>Bacteria</taxon>
        <taxon>Pseudomonadati</taxon>
        <taxon>Pseudomonadota</taxon>
        <taxon>Gammaproteobacteria</taxon>
        <taxon>Alteromonadales</taxon>
        <taxon>Shewanellaceae</taxon>
        <taxon>Shewanella</taxon>
    </lineage>
</organism>
<dbReference type="CDD" id="cd03348">
    <property type="entry name" value="pro_PheOH"/>
    <property type="match status" value="1"/>
</dbReference>
<gene>
    <name evidence="14" type="primary">phhA</name>
    <name evidence="14" type="ORF">TUM4630_30540</name>
</gene>
<dbReference type="PANTHER" id="PTHR11473">
    <property type="entry name" value="AROMATIC AMINO ACID HYDROXYLASE"/>
    <property type="match status" value="1"/>
</dbReference>
<comment type="catalytic activity">
    <reaction evidence="1">
        <text>(6R)-L-erythro-5,6,7,8-tetrahydrobiopterin + L-phenylalanine + O2 = (4aS,6R)-4a-hydroxy-L-erythro-5,6,7,8-tetrahydrobiopterin + L-tyrosine</text>
        <dbReference type="Rhea" id="RHEA:20273"/>
        <dbReference type="ChEBI" id="CHEBI:15379"/>
        <dbReference type="ChEBI" id="CHEBI:15642"/>
        <dbReference type="ChEBI" id="CHEBI:58095"/>
        <dbReference type="ChEBI" id="CHEBI:58315"/>
        <dbReference type="ChEBI" id="CHEBI:59560"/>
        <dbReference type="EC" id="1.14.16.1"/>
    </reaction>
</comment>
<evidence type="ECO:0000256" key="2">
    <source>
        <dbReference type="ARBA" id="ARBA00001954"/>
    </source>
</evidence>
<dbReference type="InterPro" id="IPR001273">
    <property type="entry name" value="ArAA_hydroxylase"/>
</dbReference>
<dbReference type="InterPro" id="IPR019774">
    <property type="entry name" value="Aromatic-AA_hydroxylase_C"/>
</dbReference>
<dbReference type="InterPro" id="IPR018301">
    <property type="entry name" value="ArAA_hydroxylase_Fe/CU_BS"/>
</dbReference>
<comment type="cofactor">
    <cofactor evidence="2">
        <name>Fe(2+)</name>
        <dbReference type="ChEBI" id="CHEBI:29033"/>
    </cofactor>
</comment>
<dbReference type="InterPro" id="IPR036951">
    <property type="entry name" value="ArAA_hydroxylase_sf"/>
</dbReference>
<dbReference type="NCBIfam" id="TIGR01267">
    <property type="entry name" value="Phe4hydrox_mono"/>
    <property type="match status" value="1"/>
</dbReference>
<feature type="domain" description="Biopterin-dependent aromatic amino acid hydroxylase family profile" evidence="13">
    <location>
        <begin position="1"/>
        <end position="265"/>
    </location>
</feature>
<keyword evidence="8" id="KW-0560">Oxidoreductase</keyword>
<evidence type="ECO:0000256" key="10">
    <source>
        <dbReference type="ARBA" id="ARBA00023033"/>
    </source>
</evidence>
<dbReference type="InterPro" id="IPR005960">
    <property type="entry name" value="Phe-4-hydroxylase_mono"/>
</dbReference>
<dbReference type="Proteomes" id="UP000761574">
    <property type="component" value="Unassembled WGS sequence"/>
</dbReference>
<evidence type="ECO:0000313" key="14">
    <source>
        <dbReference type="EMBL" id="GIU50182.1"/>
    </source>
</evidence>
<keyword evidence="7" id="KW-0479">Metal-binding</keyword>
<dbReference type="PROSITE" id="PS00367">
    <property type="entry name" value="BH4_AAA_HYDROXYL_1"/>
    <property type="match status" value="1"/>
</dbReference>
<evidence type="ECO:0000256" key="11">
    <source>
        <dbReference type="ARBA" id="ARBA00023232"/>
    </source>
</evidence>
<dbReference type="NCBIfam" id="NF008877">
    <property type="entry name" value="PRK11913.1-2"/>
    <property type="match status" value="1"/>
</dbReference>
<dbReference type="Gene3D" id="1.10.800.10">
    <property type="entry name" value="Aromatic amino acid hydroxylase"/>
    <property type="match status" value="1"/>
</dbReference>
<comment type="similarity">
    <text evidence="4">Belongs to the biopterin-dependent aromatic amino acid hydroxylase family.</text>
</comment>
<dbReference type="PRINTS" id="PR00372">
    <property type="entry name" value="FYWHYDRXLASE"/>
</dbReference>
<evidence type="ECO:0000256" key="4">
    <source>
        <dbReference type="ARBA" id="ARBA00009712"/>
    </source>
</evidence>
<dbReference type="EMBL" id="BPFB01000046">
    <property type="protein sequence ID" value="GIU50182.1"/>
    <property type="molecule type" value="Genomic_DNA"/>
</dbReference>
<keyword evidence="10" id="KW-0503">Monooxygenase</keyword>
<dbReference type="RefSeq" id="WP_119977568.1">
    <property type="nucleotide sequence ID" value="NZ_BPFB01000046.1"/>
</dbReference>
<dbReference type="PROSITE" id="PS51410">
    <property type="entry name" value="BH4_AAA_HYDROXYL_2"/>
    <property type="match status" value="1"/>
</dbReference>
<evidence type="ECO:0000259" key="13">
    <source>
        <dbReference type="PROSITE" id="PS51410"/>
    </source>
</evidence>
<evidence type="ECO:0000256" key="3">
    <source>
        <dbReference type="ARBA" id="ARBA00005088"/>
    </source>
</evidence>
<dbReference type="InterPro" id="IPR036329">
    <property type="entry name" value="Aro-AA_hydroxylase_C_sf"/>
</dbReference>
<reference evidence="14 15" key="1">
    <citation type="submission" date="2021-05" db="EMBL/GenBank/DDBJ databases">
        <title>Molecular characterization for Shewanella algae harboring chromosomal blaOXA-55-like strains isolated from clinical and environment sample.</title>
        <authorList>
            <person name="Ohama Y."/>
            <person name="Aoki K."/>
            <person name="Harada S."/>
            <person name="Moriya K."/>
            <person name="Ishii Y."/>
            <person name="Tateda K."/>
        </authorList>
    </citation>
    <scope>NUCLEOTIDE SEQUENCE [LARGE SCALE GENOMIC DNA]</scope>
    <source>
        <strain evidence="14 15">LMG 23746</strain>
    </source>
</reference>
<keyword evidence="15" id="KW-1185">Reference proteome</keyword>
<dbReference type="EC" id="1.14.16.1" evidence="5"/>
<evidence type="ECO:0000256" key="5">
    <source>
        <dbReference type="ARBA" id="ARBA00011995"/>
    </source>
</evidence>
<protein>
    <recommendedName>
        <fullName evidence="6">Phenylalanine-4-hydroxylase</fullName>
        <ecNumber evidence="5">1.14.16.1</ecNumber>
    </recommendedName>
    <alternativeName>
        <fullName evidence="12">Phe-4-monooxygenase</fullName>
    </alternativeName>
</protein>
<evidence type="ECO:0000256" key="9">
    <source>
        <dbReference type="ARBA" id="ARBA00023004"/>
    </source>
</evidence>
<dbReference type="SUPFAM" id="SSF56534">
    <property type="entry name" value="Aromatic aminoacid monoxygenases, catalytic and oligomerization domains"/>
    <property type="match status" value="1"/>
</dbReference>
<evidence type="ECO:0000256" key="12">
    <source>
        <dbReference type="ARBA" id="ARBA00029922"/>
    </source>
</evidence>
<evidence type="ECO:0000256" key="1">
    <source>
        <dbReference type="ARBA" id="ARBA00001060"/>
    </source>
</evidence>
<sequence>MSKATAYQAKYPDRHGHIDYTSCEHETWQALYQRQQDNVPRYACDAYLNGLSELALPSERIPQLSEIDTVLSRTTGWKTAAVPALISFERFFQLLANQAFPVATFIRSKEEFDYLQEPDIFHEIFGHCPLLTNPSFARFSHQYGKLGLAASKEERVFLARLYWFTVEFGLIRQADHQLKIYGGGILSSPGETLYAMSEKPLVKPFDLIDILRTPYRIDIMQPIYYTIESIDYLDEIVKMDVMSAVTQARQLGLHAPLFEPKANVS</sequence>
<dbReference type="PANTHER" id="PTHR11473:SF24">
    <property type="entry name" value="PHENYLALANINE-4-HYDROXYLASE"/>
    <property type="match status" value="1"/>
</dbReference>
<comment type="pathway">
    <text evidence="3">Amino-acid degradation; L-phenylalanine degradation; acetoacetate and fumarate from L-phenylalanine: step 1/6.</text>
</comment>
<evidence type="ECO:0000256" key="8">
    <source>
        <dbReference type="ARBA" id="ARBA00023002"/>
    </source>
</evidence>
<evidence type="ECO:0000256" key="6">
    <source>
        <dbReference type="ARBA" id="ARBA00020276"/>
    </source>
</evidence>